<dbReference type="PANTHER" id="PTHR37691">
    <property type="entry name" value="BLR3518 PROTEIN"/>
    <property type="match status" value="1"/>
</dbReference>
<dbReference type="RefSeq" id="WP_155302589.1">
    <property type="nucleotide sequence ID" value="NZ_AP021875.1"/>
</dbReference>
<reference evidence="1 2" key="1">
    <citation type="submission" date="2019-11" db="EMBL/GenBank/DDBJ databases">
        <title>Comparative genomics of hydrocarbon-degrading Desulfosarcina strains.</title>
        <authorList>
            <person name="Watanabe M."/>
            <person name="Kojima H."/>
            <person name="Fukui M."/>
        </authorList>
    </citation>
    <scope>NUCLEOTIDE SEQUENCE [LARGE SCALE GENOMIC DNA]</scope>
    <source>
        <strain evidence="1 2">PP31</strain>
    </source>
</reference>
<name>A0A5K7YYI4_9BACT</name>
<dbReference type="SUPFAM" id="SSF75169">
    <property type="entry name" value="DsrEFH-like"/>
    <property type="match status" value="1"/>
</dbReference>
<dbReference type="AlphaFoldDB" id="A0A5K7YYI4"/>
<accession>A0A5K7YYI4</accession>
<proteinExistence type="predicted"/>
<dbReference type="Proteomes" id="UP000427769">
    <property type="component" value="Chromosome"/>
</dbReference>
<dbReference type="KEGG" id="dwd:DSCW_09020"/>
<keyword evidence="2" id="KW-1185">Reference proteome</keyword>
<dbReference type="InterPro" id="IPR003787">
    <property type="entry name" value="Sulphur_relay_DsrE/F-like"/>
</dbReference>
<evidence type="ECO:0000313" key="2">
    <source>
        <dbReference type="Proteomes" id="UP000427769"/>
    </source>
</evidence>
<sequence>MNMNFQIIIRPLYTLLAAMLIVILAALPAMSGEYPALNGVKGVKTVFDVSQGSPQTANIVFWAVKNVNDDPSVRSLAVPPRVAVVFHGPAVKMISTDRNGFKASDNEALDKFANTIRKMKAEGVTFEVCDYALKVMGVDPSTVLPEVDHVPNGFISISGYQAQGYSLISVN</sequence>
<dbReference type="Gene3D" id="3.40.1260.10">
    <property type="entry name" value="DsrEFH-like"/>
    <property type="match status" value="1"/>
</dbReference>
<dbReference type="InterPro" id="IPR027396">
    <property type="entry name" value="DsrEFH-like"/>
</dbReference>
<dbReference type="PANTHER" id="PTHR37691:SF1">
    <property type="entry name" value="BLR3518 PROTEIN"/>
    <property type="match status" value="1"/>
</dbReference>
<protein>
    <submittedName>
        <fullName evidence="1">Uncharacterized protein</fullName>
    </submittedName>
</protein>
<organism evidence="1 2">
    <name type="scientific">Desulfosarcina widdelii</name>
    <dbReference type="NCBI Taxonomy" id="947919"/>
    <lineage>
        <taxon>Bacteria</taxon>
        <taxon>Pseudomonadati</taxon>
        <taxon>Thermodesulfobacteriota</taxon>
        <taxon>Desulfobacteria</taxon>
        <taxon>Desulfobacterales</taxon>
        <taxon>Desulfosarcinaceae</taxon>
        <taxon>Desulfosarcina</taxon>
    </lineage>
</organism>
<dbReference type="Pfam" id="PF02635">
    <property type="entry name" value="DsrE"/>
    <property type="match status" value="1"/>
</dbReference>
<gene>
    <name evidence="1" type="ORF">DSCW_09020</name>
</gene>
<evidence type="ECO:0000313" key="1">
    <source>
        <dbReference type="EMBL" id="BBO73485.1"/>
    </source>
</evidence>
<dbReference type="OrthoDB" id="9799127at2"/>
<dbReference type="EMBL" id="AP021875">
    <property type="protein sequence ID" value="BBO73485.1"/>
    <property type="molecule type" value="Genomic_DNA"/>
</dbReference>